<dbReference type="HOGENOM" id="CLU_1383823_0_0_1"/>
<reference evidence="1 2" key="1">
    <citation type="submission" date="2014-04" db="EMBL/GenBank/DDBJ databases">
        <title>Evolutionary Origins and Diversification of the Mycorrhizal Mutualists.</title>
        <authorList>
            <consortium name="DOE Joint Genome Institute"/>
            <consortium name="Mycorrhizal Genomics Consortium"/>
            <person name="Kohler A."/>
            <person name="Kuo A."/>
            <person name="Nagy L.G."/>
            <person name="Floudas D."/>
            <person name="Copeland A."/>
            <person name="Barry K.W."/>
            <person name="Cichocki N."/>
            <person name="Veneault-Fourrey C."/>
            <person name="LaButti K."/>
            <person name="Lindquist E.A."/>
            <person name="Lipzen A."/>
            <person name="Lundell T."/>
            <person name="Morin E."/>
            <person name="Murat C."/>
            <person name="Riley R."/>
            <person name="Ohm R."/>
            <person name="Sun H."/>
            <person name="Tunlid A."/>
            <person name="Henrissat B."/>
            <person name="Grigoriev I.V."/>
            <person name="Hibbett D.S."/>
            <person name="Martin F."/>
        </authorList>
    </citation>
    <scope>NUCLEOTIDE SEQUENCE [LARGE SCALE GENOMIC DNA]</scope>
    <source>
        <strain evidence="1 2">Koide BX008</strain>
    </source>
</reference>
<keyword evidence="2" id="KW-1185">Reference proteome</keyword>
<name>A0A0C2WI91_AMAMK</name>
<evidence type="ECO:0000313" key="1">
    <source>
        <dbReference type="EMBL" id="KIL55853.1"/>
    </source>
</evidence>
<dbReference type="Proteomes" id="UP000054549">
    <property type="component" value="Unassembled WGS sequence"/>
</dbReference>
<gene>
    <name evidence="1" type="ORF">M378DRAFT_28484</name>
</gene>
<sequence>MNVPISVKLQPTWPLYHEISPAAIPHCRCPYPFDKWSTDVQMFILPALLAICIRVASKLSQPLVRPTPPAFACYPPSHPSGDCTDVLSHLDDGSWRDNLLGAMQSINFESFTFNNGTIDASYYNTTLGYPVTFRSSESTRRRLPIFSQSVPSFYDAYLAFFNVTGQVGGTNEFVSRLVSLEINRRKCPKWPWEFLTV</sequence>
<dbReference type="STRING" id="946122.A0A0C2WI91"/>
<organism evidence="1 2">
    <name type="scientific">Amanita muscaria (strain Koide BX008)</name>
    <dbReference type="NCBI Taxonomy" id="946122"/>
    <lineage>
        <taxon>Eukaryota</taxon>
        <taxon>Fungi</taxon>
        <taxon>Dikarya</taxon>
        <taxon>Basidiomycota</taxon>
        <taxon>Agaricomycotina</taxon>
        <taxon>Agaricomycetes</taxon>
        <taxon>Agaricomycetidae</taxon>
        <taxon>Agaricales</taxon>
        <taxon>Pluteineae</taxon>
        <taxon>Amanitaceae</taxon>
        <taxon>Amanita</taxon>
    </lineage>
</organism>
<proteinExistence type="predicted"/>
<dbReference type="InParanoid" id="A0A0C2WI91"/>
<protein>
    <submittedName>
        <fullName evidence="1">Uncharacterized protein</fullName>
    </submittedName>
</protein>
<dbReference type="OrthoDB" id="9983560at2759"/>
<dbReference type="EMBL" id="KN818467">
    <property type="protein sequence ID" value="KIL55853.1"/>
    <property type="molecule type" value="Genomic_DNA"/>
</dbReference>
<evidence type="ECO:0000313" key="2">
    <source>
        <dbReference type="Proteomes" id="UP000054549"/>
    </source>
</evidence>
<dbReference type="AlphaFoldDB" id="A0A0C2WI91"/>
<accession>A0A0C2WI91</accession>